<dbReference type="EMBL" id="PQSP01000003">
    <property type="protein sequence ID" value="RUS66893.1"/>
    <property type="molecule type" value="Genomic_DNA"/>
</dbReference>
<sequence>MFSSERIEDIKNMIHFGFSLVAWYTGHVFFIADVADL</sequence>
<keyword evidence="3" id="KW-1185">Reference proteome</keyword>
<evidence type="ECO:0000313" key="3">
    <source>
        <dbReference type="Proteomes" id="UP000286947"/>
    </source>
</evidence>
<reference evidence="2 3" key="1">
    <citation type="submission" date="2018-01" db="EMBL/GenBank/DDBJ databases">
        <title>Saezia sanguinis gen. nov., sp. nov., in the order Burkholderiales isolated from human blood.</title>
        <authorList>
            <person name="Medina-Pascual M.J."/>
            <person name="Valdezate S."/>
            <person name="Monzon S."/>
            <person name="Cuesta I."/>
            <person name="Carrasco G."/>
            <person name="Villalon P."/>
            <person name="Saez-Nieto J.A."/>
        </authorList>
    </citation>
    <scope>NUCLEOTIDE SEQUENCE [LARGE SCALE GENOMIC DNA]</scope>
    <source>
        <strain evidence="2 3">CNM695-12</strain>
    </source>
</reference>
<evidence type="ECO:0000313" key="2">
    <source>
        <dbReference type="EMBL" id="RUS66893.1"/>
    </source>
</evidence>
<keyword evidence="1" id="KW-1133">Transmembrane helix</keyword>
<comment type="caution">
    <text evidence="2">The sequence shown here is derived from an EMBL/GenBank/DDBJ whole genome shotgun (WGS) entry which is preliminary data.</text>
</comment>
<accession>A0A433SDR7</accession>
<dbReference type="AlphaFoldDB" id="A0A433SDR7"/>
<gene>
    <name evidence="2" type="ORF">CUZ56_01688</name>
</gene>
<proteinExistence type="predicted"/>
<name>A0A433SDR7_9BURK</name>
<feature type="transmembrane region" description="Helical" evidence="1">
    <location>
        <begin position="12"/>
        <end position="32"/>
    </location>
</feature>
<organism evidence="2 3">
    <name type="scientific">Saezia sanguinis</name>
    <dbReference type="NCBI Taxonomy" id="1965230"/>
    <lineage>
        <taxon>Bacteria</taxon>
        <taxon>Pseudomonadati</taxon>
        <taxon>Pseudomonadota</taxon>
        <taxon>Betaproteobacteria</taxon>
        <taxon>Burkholderiales</taxon>
        <taxon>Saeziaceae</taxon>
        <taxon>Saezia</taxon>
    </lineage>
</organism>
<dbReference type="Proteomes" id="UP000286947">
    <property type="component" value="Unassembled WGS sequence"/>
</dbReference>
<keyword evidence="1" id="KW-0812">Transmembrane</keyword>
<protein>
    <submittedName>
        <fullName evidence="2">Uncharacterized protein</fullName>
    </submittedName>
</protein>
<evidence type="ECO:0000256" key="1">
    <source>
        <dbReference type="SAM" id="Phobius"/>
    </source>
</evidence>
<keyword evidence="1" id="KW-0472">Membrane</keyword>